<dbReference type="GO" id="GO:0004674">
    <property type="term" value="F:protein serine/threonine kinase activity"/>
    <property type="evidence" value="ECO:0007669"/>
    <property type="project" value="UniProtKB-EC"/>
</dbReference>
<dbReference type="EC" id="2.7.11.1" evidence="1"/>
<dbReference type="PROSITE" id="PS00107">
    <property type="entry name" value="PROTEIN_KINASE_ATP"/>
    <property type="match status" value="1"/>
</dbReference>
<dbReference type="CDD" id="cd14016">
    <property type="entry name" value="STKc_CK1"/>
    <property type="match status" value="1"/>
</dbReference>
<dbReference type="AlphaFoldDB" id="A0A165ZK28"/>
<dbReference type="SUPFAM" id="SSF56112">
    <property type="entry name" value="Protein kinase-like (PK-like)"/>
    <property type="match status" value="1"/>
</dbReference>
<sequence>MHSFAARYASFNVETLVDGQTPSIIPRDTVAWPHPQKFGANPETLADAGFYHNPSPYDPDNVCCFMCGKELAEWEEHDDPFKIHAEKCPKCPWVVLNFAVAGSDVVESSPSTKISPTSNILYEARLATYGPGGKRKWWPHDGRKKHGANSKKMTAAGFIFQPEIDSPEDDTATCLYCETTLSGWESTDDPLHEHSRRPAAKTCAFIIALNTPESPASDESSGAENQHKRVTRSMRRTSQQQQPLTPLNTVPENGEPDAKPKTKRKTAGTKKQKEDVAPAAVVEEKTKTAKPATKQARKRGRPSAAALQVQPLKNIDPNTKKLNAARPYAPKEPVKPREPPKLTESKQDTLFPPNLKLVLDNRYKLIDKLGNGAFGQVYRADDTKHSKLVAVKLEPYNAEYASLRYEIDVYRTLRRGMGGKPFPVGIPEMIWGGSHEGIYRALVLPLLGSSLTSLFRAQKHQLSLGTTLMLVQQMIDRLEWIHDQRIIHRDIKPDNFVMGTGKNSRTLYLIDFGLSKVYRNEEWMHIPYRDGRGFVGNMRYASVNVHLGVEPARRDDLEAVFYVLLDFLTGDLPWRRFENPPESNMIYVTKLTSIQALNFSMGAYYEPEFYQCLWYIRSLRFDQRPDYNYLRATLSALAERKGVGLGECFDWER</sequence>
<feature type="compositionally biased region" description="Polar residues" evidence="5">
    <location>
        <begin position="211"/>
        <end position="224"/>
    </location>
</feature>
<dbReference type="Gene3D" id="1.10.510.10">
    <property type="entry name" value="Transferase(Phosphotransferase) domain 1"/>
    <property type="match status" value="1"/>
</dbReference>
<dbReference type="STRING" id="1314776.A0A165ZK28"/>
<dbReference type="InterPro" id="IPR011009">
    <property type="entry name" value="Kinase-like_dom_sf"/>
</dbReference>
<dbReference type="PANTHER" id="PTHR11909">
    <property type="entry name" value="CASEIN KINASE-RELATED"/>
    <property type="match status" value="1"/>
</dbReference>
<name>A0A165ZK28_9AGAM</name>
<feature type="region of interest" description="Disordered" evidence="5">
    <location>
        <begin position="211"/>
        <end position="348"/>
    </location>
</feature>
<proteinExistence type="predicted"/>
<keyword evidence="2 4" id="KW-0547">Nucleotide-binding</keyword>
<dbReference type="InterPro" id="IPR017441">
    <property type="entry name" value="Protein_kinase_ATP_BS"/>
</dbReference>
<evidence type="ECO:0000256" key="3">
    <source>
        <dbReference type="ARBA" id="ARBA00022840"/>
    </source>
</evidence>
<dbReference type="PROSITE" id="PS00108">
    <property type="entry name" value="PROTEIN_KINASE_ST"/>
    <property type="match status" value="1"/>
</dbReference>
<dbReference type="OrthoDB" id="2196114at2759"/>
<keyword evidence="8" id="KW-1185">Reference proteome</keyword>
<dbReference type="PROSITE" id="PS50143">
    <property type="entry name" value="BIR_REPEAT_2"/>
    <property type="match status" value="2"/>
</dbReference>
<evidence type="ECO:0000256" key="1">
    <source>
        <dbReference type="ARBA" id="ARBA00012513"/>
    </source>
</evidence>
<dbReference type="Pfam" id="PF00069">
    <property type="entry name" value="Pkinase"/>
    <property type="match status" value="1"/>
</dbReference>
<keyword evidence="7" id="KW-0418">Kinase</keyword>
<reference evidence="7 8" key="1">
    <citation type="journal article" date="2016" name="Mol. Biol. Evol.">
        <title>Comparative Genomics of Early-Diverging Mushroom-Forming Fungi Provides Insights into the Origins of Lignocellulose Decay Capabilities.</title>
        <authorList>
            <person name="Nagy L.G."/>
            <person name="Riley R."/>
            <person name="Tritt A."/>
            <person name="Adam C."/>
            <person name="Daum C."/>
            <person name="Floudas D."/>
            <person name="Sun H."/>
            <person name="Yadav J.S."/>
            <person name="Pangilinan J."/>
            <person name="Larsson K.H."/>
            <person name="Matsuura K."/>
            <person name="Barry K."/>
            <person name="Labutti K."/>
            <person name="Kuo R."/>
            <person name="Ohm R.A."/>
            <person name="Bhattacharya S.S."/>
            <person name="Shirouzu T."/>
            <person name="Yoshinaga Y."/>
            <person name="Martin F.M."/>
            <person name="Grigoriev I.V."/>
            <person name="Hibbett D.S."/>
        </authorList>
    </citation>
    <scope>NUCLEOTIDE SEQUENCE [LARGE SCALE GENOMIC DNA]</scope>
    <source>
        <strain evidence="7 8">HHB10207 ss-3</strain>
    </source>
</reference>
<organism evidence="7 8">
    <name type="scientific">Sistotremastrum suecicum HHB10207 ss-3</name>
    <dbReference type="NCBI Taxonomy" id="1314776"/>
    <lineage>
        <taxon>Eukaryota</taxon>
        <taxon>Fungi</taxon>
        <taxon>Dikarya</taxon>
        <taxon>Basidiomycota</taxon>
        <taxon>Agaricomycotina</taxon>
        <taxon>Agaricomycetes</taxon>
        <taxon>Sistotremastrales</taxon>
        <taxon>Sistotremastraceae</taxon>
        <taxon>Sistotremastrum</taxon>
    </lineage>
</organism>
<dbReference type="SUPFAM" id="SSF57924">
    <property type="entry name" value="Inhibitor of apoptosis (IAP) repeat"/>
    <property type="match status" value="2"/>
</dbReference>
<keyword evidence="7" id="KW-0808">Transferase</keyword>
<dbReference type="GO" id="GO:0005524">
    <property type="term" value="F:ATP binding"/>
    <property type="evidence" value="ECO:0007669"/>
    <property type="project" value="UniProtKB-UniRule"/>
</dbReference>
<dbReference type="InterPro" id="IPR001370">
    <property type="entry name" value="BIR_rpt"/>
</dbReference>
<accession>A0A165ZK28</accession>
<evidence type="ECO:0000256" key="4">
    <source>
        <dbReference type="PROSITE-ProRule" id="PRU10141"/>
    </source>
</evidence>
<dbReference type="SMART" id="SM00220">
    <property type="entry name" value="S_TKc"/>
    <property type="match status" value="1"/>
</dbReference>
<keyword evidence="3 4" id="KW-0067">ATP-binding</keyword>
<feature type="compositionally biased region" description="Basic residues" evidence="5">
    <location>
        <begin position="261"/>
        <end position="270"/>
    </location>
</feature>
<dbReference type="InterPro" id="IPR000719">
    <property type="entry name" value="Prot_kinase_dom"/>
</dbReference>
<feature type="domain" description="Protein kinase" evidence="6">
    <location>
        <begin position="363"/>
        <end position="637"/>
    </location>
</feature>
<dbReference type="SMART" id="SM00238">
    <property type="entry name" value="BIR"/>
    <property type="match status" value="2"/>
</dbReference>
<feature type="binding site" evidence="4">
    <location>
        <position position="392"/>
    </location>
    <ligand>
        <name>ATP</name>
        <dbReference type="ChEBI" id="CHEBI:30616"/>
    </ligand>
</feature>
<dbReference type="PROSITE" id="PS50011">
    <property type="entry name" value="PROTEIN_KINASE_DOM"/>
    <property type="match status" value="1"/>
</dbReference>
<dbReference type="InterPro" id="IPR050235">
    <property type="entry name" value="CK1_Ser-Thr_kinase"/>
</dbReference>
<evidence type="ECO:0000259" key="6">
    <source>
        <dbReference type="PROSITE" id="PS50011"/>
    </source>
</evidence>
<dbReference type="Pfam" id="PF00653">
    <property type="entry name" value="BIR"/>
    <property type="match status" value="2"/>
</dbReference>
<feature type="compositionally biased region" description="Basic and acidic residues" evidence="5">
    <location>
        <begin position="271"/>
        <end position="287"/>
    </location>
</feature>
<gene>
    <name evidence="7" type="ORF">SISSUDRAFT_1052876</name>
</gene>
<dbReference type="Proteomes" id="UP000076798">
    <property type="component" value="Unassembled WGS sequence"/>
</dbReference>
<feature type="compositionally biased region" description="Basic and acidic residues" evidence="5">
    <location>
        <begin position="332"/>
        <end position="347"/>
    </location>
</feature>
<evidence type="ECO:0000313" key="8">
    <source>
        <dbReference type="Proteomes" id="UP000076798"/>
    </source>
</evidence>
<protein>
    <recommendedName>
        <fullName evidence="1">non-specific serine/threonine protein kinase</fullName>
        <ecNumber evidence="1">2.7.11.1</ecNumber>
    </recommendedName>
</protein>
<dbReference type="CDD" id="cd00022">
    <property type="entry name" value="BIR"/>
    <property type="match status" value="1"/>
</dbReference>
<evidence type="ECO:0000256" key="2">
    <source>
        <dbReference type="ARBA" id="ARBA00022741"/>
    </source>
</evidence>
<evidence type="ECO:0000313" key="7">
    <source>
        <dbReference type="EMBL" id="KZT34380.1"/>
    </source>
</evidence>
<dbReference type="EMBL" id="KV428184">
    <property type="protein sequence ID" value="KZT34380.1"/>
    <property type="molecule type" value="Genomic_DNA"/>
</dbReference>
<dbReference type="Gene3D" id="1.10.1170.10">
    <property type="entry name" value="Inhibitor Of Apoptosis Protein (2mihbC-IAP-1), Chain A"/>
    <property type="match status" value="2"/>
</dbReference>
<evidence type="ECO:0000256" key="5">
    <source>
        <dbReference type="SAM" id="MobiDB-lite"/>
    </source>
</evidence>
<dbReference type="InterPro" id="IPR008271">
    <property type="entry name" value="Ser/Thr_kinase_AS"/>
</dbReference>